<evidence type="ECO:0000259" key="1">
    <source>
        <dbReference type="Pfam" id="PF04389"/>
    </source>
</evidence>
<dbReference type="Pfam" id="PF04389">
    <property type="entry name" value="Peptidase_M28"/>
    <property type="match status" value="1"/>
</dbReference>
<protein>
    <recommendedName>
        <fullName evidence="1">Peptidase M28 domain-containing protein</fullName>
    </recommendedName>
</protein>
<proteinExistence type="predicted"/>
<sequence>MSRKAFRIRIAVWAVLALAVLGGIMLIGIPGKSHKGPLPPLTPQQMTTAAILEYHVRALAGIGPRSLASPDALEAAASYIENTLAAMGYDYARQEFTVYKHRIRNISVEIPGDKDPDKIVIVGAHYDTVPGTPGADDNASAVAGLLELAREFKDAKPSLTLRFIFFTNEEPPFFKTSDMGSWHAAMESKARGEDIQAMLCLESIGVYSDEPGSQAFPPPLGLFYPDTGNFIGFVSNLRSRRLLYKSIEVFRDTTAFPSEGLVAPLPITGTDWSDHWSYWQAGFKAIMITDTALFRYDFYHTSLDTPDRLDYERTARVVGGIAKITESLAVKLAN</sequence>
<dbReference type="InterPro" id="IPR045175">
    <property type="entry name" value="M28_fam"/>
</dbReference>
<accession>A0A0F9JDZ2</accession>
<organism evidence="2">
    <name type="scientific">marine sediment metagenome</name>
    <dbReference type="NCBI Taxonomy" id="412755"/>
    <lineage>
        <taxon>unclassified sequences</taxon>
        <taxon>metagenomes</taxon>
        <taxon>ecological metagenomes</taxon>
    </lineage>
</organism>
<reference evidence="2" key="1">
    <citation type="journal article" date="2015" name="Nature">
        <title>Complex archaea that bridge the gap between prokaryotes and eukaryotes.</title>
        <authorList>
            <person name="Spang A."/>
            <person name="Saw J.H."/>
            <person name="Jorgensen S.L."/>
            <person name="Zaremba-Niedzwiedzka K."/>
            <person name="Martijn J."/>
            <person name="Lind A.E."/>
            <person name="van Eijk R."/>
            <person name="Schleper C."/>
            <person name="Guy L."/>
            <person name="Ettema T.J."/>
        </authorList>
    </citation>
    <scope>NUCLEOTIDE SEQUENCE</scope>
</reference>
<dbReference type="Gene3D" id="3.40.630.10">
    <property type="entry name" value="Zn peptidases"/>
    <property type="match status" value="1"/>
</dbReference>
<comment type="caution">
    <text evidence="2">The sequence shown here is derived from an EMBL/GenBank/DDBJ whole genome shotgun (WGS) entry which is preliminary data.</text>
</comment>
<dbReference type="AlphaFoldDB" id="A0A0F9JDZ2"/>
<dbReference type="EMBL" id="LAZR01016539">
    <property type="protein sequence ID" value="KKM04066.1"/>
    <property type="molecule type" value="Genomic_DNA"/>
</dbReference>
<dbReference type="InterPro" id="IPR007484">
    <property type="entry name" value="Peptidase_M28"/>
</dbReference>
<dbReference type="PANTHER" id="PTHR12147">
    <property type="entry name" value="METALLOPEPTIDASE M28 FAMILY MEMBER"/>
    <property type="match status" value="1"/>
</dbReference>
<dbReference type="SUPFAM" id="SSF53187">
    <property type="entry name" value="Zn-dependent exopeptidases"/>
    <property type="match status" value="1"/>
</dbReference>
<feature type="domain" description="Peptidase M28" evidence="1">
    <location>
        <begin position="105"/>
        <end position="321"/>
    </location>
</feature>
<dbReference type="GO" id="GO:0008235">
    <property type="term" value="F:metalloexopeptidase activity"/>
    <property type="evidence" value="ECO:0007669"/>
    <property type="project" value="InterPro"/>
</dbReference>
<dbReference type="PANTHER" id="PTHR12147:SF26">
    <property type="entry name" value="PEPTIDASE M28 DOMAIN-CONTAINING PROTEIN"/>
    <property type="match status" value="1"/>
</dbReference>
<gene>
    <name evidence="2" type="ORF">LCGC14_1767960</name>
</gene>
<dbReference type="GO" id="GO:0006508">
    <property type="term" value="P:proteolysis"/>
    <property type="evidence" value="ECO:0007669"/>
    <property type="project" value="InterPro"/>
</dbReference>
<evidence type="ECO:0000313" key="2">
    <source>
        <dbReference type="EMBL" id="KKM04066.1"/>
    </source>
</evidence>
<name>A0A0F9JDZ2_9ZZZZ</name>